<protein>
    <submittedName>
        <fullName evidence="2">Uncharacterized protein</fullName>
    </submittedName>
</protein>
<sequence length="460" mass="51094">MSGCGFARRGSMGTAPLSLDSIDKEQQEWGAQASAPSRHVAAKHPFWRLGQNIQLKTMLLVSSLAAAFVLLRCYHQLTAVNISGKGSLRSLARLIQVTKDCSSVAVMLPSPFLMKLGDLFLGLCIQEVAALSTLLEDQFDRQKADVLQTAMDAAHELMRVSQQRDNNAQLLHASRLLKFARRLLNPEVKDSPLAKSVRLRMLTELLALQEAALGLIETAVSSALKSLHSKRHATAELINELFEELRRVIYTRRRHVFKSKHLSRHLRRYERGYNRAVMMGIRDIQRLDEEPDTTFEAKLAELRDTKAWIKMPLEKTRRLLLEAAHQKEGHPAKQQELQLIAEAANEMLESIRSEAQRTDMQGMAVPHSWSSVGGASLFTPSSLTRGRTNQASGIYNWSGTDGRRGAVSLGGQGIAHREEMMQGPLGPLSAVPSLQELLEQAQIEEALGGSPWFGIDSDRG</sequence>
<accession>U6K1N0</accession>
<reference evidence="2" key="1">
    <citation type="submission" date="2013-10" db="EMBL/GenBank/DDBJ databases">
        <title>Genomic analysis of the causative agents of coccidiosis in chickens.</title>
        <authorList>
            <person name="Reid A.J."/>
            <person name="Blake D."/>
            <person name="Billington K."/>
            <person name="Browne H."/>
            <person name="Dunn M."/>
            <person name="Hung S."/>
            <person name="Kawahara F."/>
            <person name="Miranda-Saavedra D."/>
            <person name="Mourier T."/>
            <person name="Nagra H."/>
            <person name="Otto T.D."/>
            <person name="Rawlings N."/>
            <person name="Sanchez A."/>
            <person name="Sanders M."/>
            <person name="Subramaniam C."/>
            <person name="Tay Y."/>
            <person name="Dear P."/>
            <person name="Doerig C."/>
            <person name="Gruber A."/>
            <person name="Parkinson J."/>
            <person name="Shirley M."/>
            <person name="Wan K.L."/>
            <person name="Berriman M."/>
            <person name="Tomley F."/>
            <person name="Pain A."/>
        </authorList>
    </citation>
    <scope>NUCLEOTIDE SEQUENCE [LARGE SCALE GENOMIC DNA]</scope>
    <source>
        <strain evidence="2">Houghton</strain>
    </source>
</reference>
<name>U6K1N0_9EIME</name>
<dbReference type="Proteomes" id="UP000030744">
    <property type="component" value="Unassembled WGS sequence"/>
</dbReference>
<reference evidence="2" key="2">
    <citation type="submission" date="2013-10" db="EMBL/GenBank/DDBJ databases">
        <authorList>
            <person name="Aslett M."/>
        </authorList>
    </citation>
    <scope>NUCLEOTIDE SEQUENCE [LARGE SCALE GENOMIC DNA]</scope>
    <source>
        <strain evidence="2">Houghton</strain>
    </source>
</reference>
<feature type="coiled-coil region" evidence="1">
    <location>
        <begin position="334"/>
        <end position="361"/>
    </location>
</feature>
<proteinExistence type="predicted"/>
<dbReference type="AlphaFoldDB" id="U6K1N0"/>
<evidence type="ECO:0000313" key="2">
    <source>
        <dbReference type="EMBL" id="CDJ30227.1"/>
    </source>
</evidence>
<evidence type="ECO:0000256" key="1">
    <source>
        <dbReference type="SAM" id="Coils"/>
    </source>
</evidence>
<dbReference type="VEuPathDB" id="ToxoDB:EMH_0056240"/>
<dbReference type="OrthoDB" id="348068at2759"/>
<keyword evidence="1" id="KW-0175">Coiled coil</keyword>
<dbReference type="GeneID" id="25380274"/>
<evidence type="ECO:0000313" key="3">
    <source>
        <dbReference type="Proteomes" id="UP000030744"/>
    </source>
</evidence>
<keyword evidence="3" id="KW-1185">Reference proteome</keyword>
<dbReference type="RefSeq" id="XP_013352794.1">
    <property type="nucleotide sequence ID" value="XM_013497340.1"/>
</dbReference>
<gene>
    <name evidence="2" type="ORF">EMH_0056240</name>
</gene>
<organism evidence="2 3">
    <name type="scientific">Eimeria mitis</name>
    <dbReference type="NCBI Taxonomy" id="44415"/>
    <lineage>
        <taxon>Eukaryota</taxon>
        <taxon>Sar</taxon>
        <taxon>Alveolata</taxon>
        <taxon>Apicomplexa</taxon>
        <taxon>Conoidasida</taxon>
        <taxon>Coccidia</taxon>
        <taxon>Eucoccidiorida</taxon>
        <taxon>Eimeriorina</taxon>
        <taxon>Eimeriidae</taxon>
        <taxon>Eimeria</taxon>
    </lineage>
</organism>
<dbReference type="EMBL" id="HG682376">
    <property type="protein sequence ID" value="CDJ30227.1"/>
    <property type="molecule type" value="Genomic_DNA"/>
</dbReference>